<sequence>MALITLVRHGQASWGVENYDQLSIKGTEQARVLGRVFDNQAKPFDRAWRGEMERHKETAQYCLAEMHSPLMAISHSGFNEFDHEEILLNLDKNKYATKQELMHIIKNSSNPVKTMGIIFSEAMQRWQSGFYDAEYVETWKAFQQRCIQAFTEIVNDSKGKNVVVFSSGGVISVIIQSLMGLSDQATFELNWSMVNCGVTQILSDSKRHNILSMNEHQHFREYGVNLLTWH</sequence>
<dbReference type="InterPro" id="IPR013078">
    <property type="entry name" value="His_Pase_superF_clade-1"/>
</dbReference>
<dbReference type="PANTHER" id="PTHR48100">
    <property type="entry name" value="BROAD-SPECIFICITY PHOSPHATASE YOR283W-RELATED"/>
    <property type="match status" value="1"/>
</dbReference>
<protein>
    <submittedName>
        <fullName evidence="3">Histidine phosphatase family protein</fullName>
    </submittedName>
</protein>
<dbReference type="SUPFAM" id="SSF53254">
    <property type="entry name" value="Phosphoglycerate mutase-like"/>
    <property type="match status" value="1"/>
</dbReference>
<feature type="active site" description="Tele-phosphohistidine intermediate" evidence="1">
    <location>
        <position position="9"/>
    </location>
</feature>
<accession>A0A5P1UU34</accession>
<feature type="active site" description="Proton donor/acceptor" evidence="1">
    <location>
        <position position="80"/>
    </location>
</feature>
<feature type="binding site" evidence="2">
    <location>
        <position position="92"/>
    </location>
    <ligand>
        <name>substrate</name>
    </ligand>
</feature>
<dbReference type="Gene3D" id="3.40.50.1240">
    <property type="entry name" value="Phosphoglycerate mutase-like"/>
    <property type="match status" value="1"/>
</dbReference>
<reference evidence="3 4" key="1">
    <citation type="submission" date="2019-09" db="EMBL/GenBank/DDBJ databases">
        <title>Acinetobacter sp. C16S1 isolated from saline soil.</title>
        <authorList>
            <person name="Xu L."/>
            <person name="Sun J.-Q."/>
        </authorList>
    </citation>
    <scope>NUCLEOTIDE SEQUENCE [LARGE SCALE GENOMIC DNA]</scope>
    <source>
        <strain evidence="3 4">C16S1</strain>
    </source>
</reference>
<dbReference type="RefSeq" id="WP_150026439.1">
    <property type="nucleotide sequence ID" value="NZ_CP043909.1"/>
</dbReference>
<dbReference type="GO" id="GO:0016791">
    <property type="term" value="F:phosphatase activity"/>
    <property type="evidence" value="ECO:0007669"/>
    <property type="project" value="TreeGrafter"/>
</dbReference>
<dbReference type="AlphaFoldDB" id="A0A5P1UU34"/>
<dbReference type="KEGG" id="asue:F2A31_11165"/>
<dbReference type="EMBL" id="CP043909">
    <property type="protein sequence ID" value="QER40235.1"/>
    <property type="molecule type" value="Genomic_DNA"/>
</dbReference>
<proteinExistence type="predicted"/>
<dbReference type="PANTHER" id="PTHR48100:SF1">
    <property type="entry name" value="HISTIDINE PHOSPHATASE FAMILY PROTEIN-RELATED"/>
    <property type="match status" value="1"/>
</dbReference>
<dbReference type="GO" id="GO:0005737">
    <property type="term" value="C:cytoplasm"/>
    <property type="evidence" value="ECO:0007669"/>
    <property type="project" value="TreeGrafter"/>
</dbReference>
<dbReference type="InterPro" id="IPR050275">
    <property type="entry name" value="PGM_Phosphatase"/>
</dbReference>
<dbReference type="CDD" id="cd07067">
    <property type="entry name" value="HP_PGM_like"/>
    <property type="match status" value="1"/>
</dbReference>
<dbReference type="Proteomes" id="UP000325177">
    <property type="component" value="Chromosome"/>
</dbReference>
<dbReference type="Pfam" id="PF00300">
    <property type="entry name" value="His_Phos_1"/>
    <property type="match status" value="1"/>
</dbReference>
<dbReference type="InterPro" id="IPR029033">
    <property type="entry name" value="His_PPase_superfam"/>
</dbReference>
<evidence type="ECO:0000256" key="2">
    <source>
        <dbReference type="PIRSR" id="PIRSR613078-2"/>
    </source>
</evidence>
<gene>
    <name evidence="3" type="ORF">F2A31_11165</name>
</gene>
<feature type="binding site" evidence="2">
    <location>
        <position position="54"/>
    </location>
    <ligand>
        <name>substrate</name>
    </ligand>
</feature>
<organism evidence="3 4">
    <name type="scientific">Acinetobacter suaedae</name>
    <dbReference type="NCBI Taxonomy" id="2609668"/>
    <lineage>
        <taxon>Bacteria</taxon>
        <taxon>Pseudomonadati</taxon>
        <taxon>Pseudomonadota</taxon>
        <taxon>Gammaproteobacteria</taxon>
        <taxon>Moraxellales</taxon>
        <taxon>Moraxellaceae</taxon>
        <taxon>Acinetobacter</taxon>
    </lineage>
</organism>
<name>A0A5P1UU34_9GAMM</name>
<evidence type="ECO:0000256" key="1">
    <source>
        <dbReference type="PIRSR" id="PIRSR613078-1"/>
    </source>
</evidence>
<keyword evidence="4" id="KW-1185">Reference proteome</keyword>
<evidence type="ECO:0000313" key="4">
    <source>
        <dbReference type="Proteomes" id="UP000325177"/>
    </source>
</evidence>
<evidence type="ECO:0000313" key="3">
    <source>
        <dbReference type="EMBL" id="QER40235.1"/>
    </source>
</evidence>